<dbReference type="PROSITE" id="PS51350">
    <property type="entry name" value="PTS_HPR_DOM"/>
    <property type="match status" value="1"/>
</dbReference>
<dbReference type="PANTHER" id="PTHR46244:SF4">
    <property type="entry name" value="MULTIPHOSPHORYL TRANSFER PROTEIN 1-RELATED"/>
    <property type="match status" value="1"/>
</dbReference>
<evidence type="ECO:0000313" key="8">
    <source>
        <dbReference type="Proteomes" id="UP000607331"/>
    </source>
</evidence>
<dbReference type="InterPro" id="IPR050499">
    <property type="entry name" value="PEP-utilizing_PTS_enzyme"/>
</dbReference>
<dbReference type="PANTHER" id="PTHR46244">
    <property type="entry name" value="PHOSPHOENOLPYRUVATE-PROTEIN PHOSPHOTRANSFERASE"/>
    <property type="match status" value="1"/>
</dbReference>
<evidence type="ECO:0000256" key="1">
    <source>
        <dbReference type="ARBA" id="ARBA00007837"/>
    </source>
</evidence>
<reference evidence="7 8" key="1">
    <citation type="submission" date="2020-04" db="EMBL/GenBank/DDBJ databases">
        <title>The draft genome of Kluyvera sichuanensis strain SCKS090646.</title>
        <authorList>
            <person name="Wei L."/>
            <person name="Liu L."/>
            <person name="Feng Y."/>
            <person name="Zong Z."/>
        </authorList>
    </citation>
    <scope>NUCLEOTIDE SEQUENCE [LARGE SCALE GENOMIC DNA]</scope>
    <source>
        <strain evidence="7 8">090646</strain>
    </source>
</reference>
<dbReference type="RefSeq" id="WP_185666643.1">
    <property type="nucleotide sequence ID" value="NZ_JABBJF010000002.1"/>
</dbReference>
<evidence type="ECO:0000256" key="2">
    <source>
        <dbReference type="ARBA" id="ARBA00022553"/>
    </source>
</evidence>
<feature type="domain" description="HPr" evidence="6">
    <location>
        <begin position="1"/>
        <end position="91"/>
    </location>
</feature>
<evidence type="ECO:0000259" key="6">
    <source>
        <dbReference type="PROSITE" id="PS51350"/>
    </source>
</evidence>
<dbReference type="Pfam" id="PF00359">
    <property type="entry name" value="PTS_EIIA_2"/>
    <property type="match status" value="1"/>
</dbReference>
<sequence length="516" mass="56812">MAKEITYHCLLSEGIHARPAGHIARLCNTWQADIAWQNLRTGIIGNAKNALSLVATDTLPGDICHITLSGPDCQSAAVALVTLLQCLPDFSTAQESSPGQLPRCLEELHPHFLTGARICAGIAIAPPVFISGASFDALLVQSPDEYESAEHAQQRLLAALETLGQTKEIDLQRTMGIEHDLLEAHQTLITDSEFQASISDYLHRGMNVWSAVIHASMDFSALLARSPSRYIQQRTLDILDIATQILQVLYPDHPLLQPAPSLTQPSLVFANALTPSLLMSMERKNLAGLVLSNTGKSSHTAILARALDIPTLADIDIGPDALSQQSLLILDSEHGILLTEVDHKIERYFRLEMAVQAQKRQQIAVSLGEWPLLKPELIQWDLDAEDKNETIKSMVDNLWLHQRTDSRDQLCHDIWARETPFPTVVGAGFAIPHARTAAVEHSTISIARLRQPITWGGVQVDTVFMLSISAIAAENEHMRYFSSLARLLMNDEFVSKAKAATTPIALYHLVFSALTR</sequence>
<gene>
    <name evidence="7" type="ORF">HII27_03845</name>
</gene>
<dbReference type="PROSITE" id="PS51094">
    <property type="entry name" value="PTS_EIIA_TYPE_2"/>
    <property type="match status" value="1"/>
</dbReference>
<keyword evidence="3" id="KW-0813">Transport</keyword>
<dbReference type="InterPro" id="IPR036637">
    <property type="entry name" value="Phosphohistidine_dom_sf"/>
</dbReference>
<keyword evidence="8" id="KW-1185">Reference proteome</keyword>
<name>A0ABR6RNY5_9ENTR</name>
<dbReference type="Pfam" id="PF05524">
    <property type="entry name" value="PEP-utilisers_N"/>
    <property type="match status" value="1"/>
</dbReference>
<keyword evidence="2" id="KW-0597">Phosphoprotein</keyword>
<dbReference type="InterPro" id="IPR016152">
    <property type="entry name" value="PTrfase/Anion_transptr"/>
</dbReference>
<dbReference type="InterPro" id="IPR008731">
    <property type="entry name" value="PTS_EIN"/>
</dbReference>
<dbReference type="Gene3D" id="3.30.1340.10">
    <property type="entry name" value="HPr-like"/>
    <property type="match status" value="1"/>
</dbReference>
<proteinExistence type="inferred from homology"/>
<dbReference type="InterPro" id="IPR002178">
    <property type="entry name" value="PTS_EIIA_type-2_dom"/>
</dbReference>
<dbReference type="Pfam" id="PF00381">
    <property type="entry name" value="PTS-HPr"/>
    <property type="match status" value="1"/>
</dbReference>
<dbReference type="InterPro" id="IPR008279">
    <property type="entry name" value="PEP-util_enz_mobile_dom"/>
</dbReference>
<evidence type="ECO:0000256" key="3">
    <source>
        <dbReference type="ARBA" id="ARBA00022597"/>
    </source>
</evidence>
<evidence type="ECO:0000313" key="7">
    <source>
        <dbReference type="EMBL" id="MBC1184842.1"/>
    </source>
</evidence>
<dbReference type="InterPro" id="IPR000032">
    <property type="entry name" value="HPr-like"/>
</dbReference>
<dbReference type="SUPFAM" id="SSF55804">
    <property type="entry name" value="Phoshotransferase/anion transport protein"/>
    <property type="match status" value="1"/>
</dbReference>
<feature type="domain" description="PTS EIIA type-2" evidence="5">
    <location>
        <begin position="371"/>
        <end position="513"/>
    </location>
</feature>
<dbReference type="EMBL" id="JABBJF010000002">
    <property type="protein sequence ID" value="MBC1184842.1"/>
    <property type="molecule type" value="Genomic_DNA"/>
</dbReference>
<dbReference type="Gene3D" id="3.50.30.10">
    <property type="entry name" value="Phosphohistidine domain"/>
    <property type="match status" value="1"/>
</dbReference>
<dbReference type="Proteomes" id="UP000607331">
    <property type="component" value="Unassembled WGS sequence"/>
</dbReference>
<accession>A0ABR6RNY5</accession>
<dbReference type="SUPFAM" id="SSF47831">
    <property type="entry name" value="Enzyme I of the PEP:sugar phosphotransferase system HPr-binding (sub)domain"/>
    <property type="match status" value="1"/>
</dbReference>
<dbReference type="Pfam" id="PF00391">
    <property type="entry name" value="PEP-utilizers"/>
    <property type="match status" value="1"/>
</dbReference>
<keyword evidence="4" id="KW-0808">Transferase</keyword>
<comment type="similarity">
    <text evidence="1">Belongs to the PEP-utilizing enzyme family.</text>
</comment>
<dbReference type="CDD" id="cd00367">
    <property type="entry name" value="PTS-HPr_like"/>
    <property type="match status" value="1"/>
</dbReference>
<dbReference type="CDD" id="cd00211">
    <property type="entry name" value="PTS_IIA_fru"/>
    <property type="match status" value="1"/>
</dbReference>
<dbReference type="Gene3D" id="3.40.930.10">
    <property type="entry name" value="Mannitol-specific EII, Chain A"/>
    <property type="match status" value="1"/>
</dbReference>
<dbReference type="InterPro" id="IPR036618">
    <property type="entry name" value="PtsI_HPr-bd_sf"/>
</dbReference>
<organism evidence="7 8">
    <name type="scientific">Kluyvera sichuanensis</name>
    <dbReference type="NCBI Taxonomy" id="2725494"/>
    <lineage>
        <taxon>Bacteria</taxon>
        <taxon>Pseudomonadati</taxon>
        <taxon>Pseudomonadota</taxon>
        <taxon>Gammaproteobacteria</taxon>
        <taxon>Enterobacterales</taxon>
        <taxon>Enterobacteriaceae</taxon>
        <taxon>Kluyvera</taxon>
    </lineage>
</organism>
<evidence type="ECO:0000256" key="4">
    <source>
        <dbReference type="ARBA" id="ARBA00022679"/>
    </source>
</evidence>
<dbReference type="Gene3D" id="1.10.274.10">
    <property type="entry name" value="PtsI, HPr-binding domain"/>
    <property type="match status" value="1"/>
</dbReference>
<dbReference type="SUPFAM" id="SSF52009">
    <property type="entry name" value="Phosphohistidine domain"/>
    <property type="match status" value="1"/>
</dbReference>
<keyword evidence="3" id="KW-0762">Sugar transport</keyword>
<dbReference type="InterPro" id="IPR035895">
    <property type="entry name" value="HPr-like_sf"/>
</dbReference>
<evidence type="ECO:0000259" key="5">
    <source>
        <dbReference type="PROSITE" id="PS51094"/>
    </source>
</evidence>
<comment type="caution">
    <text evidence="7">The sequence shown here is derived from an EMBL/GenBank/DDBJ whole genome shotgun (WGS) entry which is preliminary data.</text>
</comment>
<protein>
    <submittedName>
        <fullName evidence="7">PTS transporter subunit EIIA</fullName>
    </submittedName>
</protein>
<dbReference type="SUPFAM" id="SSF55594">
    <property type="entry name" value="HPr-like"/>
    <property type="match status" value="1"/>
</dbReference>